<keyword evidence="1" id="KW-0732">Signal</keyword>
<accession>A0A7E6EVC2</accession>
<feature type="signal peptide" evidence="1">
    <location>
        <begin position="1"/>
        <end position="22"/>
    </location>
</feature>
<feature type="chain" id="PRO_5028834081" evidence="1">
    <location>
        <begin position="23"/>
        <end position="135"/>
    </location>
</feature>
<dbReference type="KEGG" id="osn:118763828"/>
<dbReference type="Proteomes" id="UP000515154">
    <property type="component" value="Linkage group LG6"/>
</dbReference>
<keyword evidence="2" id="KW-1185">Reference proteome</keyword>
<organism evidence="2 3">
    <name type="scientific">Octopus sinensis</name>
    <name type="common">East Asian common octopus</name>
    <dbReference type="NCBI Taxonomy" id="2607531"/>
    <lineage>
        <taxon>Eukaryota</taxon>
        <taxon>Metazoa</taxon>
        <taxon>Spiralia</taxon>
        <taxon>Lophotrochozoa</taxon>
        <taxon>Mollusca</taxon>
        <taxon>Cephalopoda</taxon>
        <taxon>Coleoidea</taxon>
        <taxon>Octopodiformes</taxon>
        <taxon>Octopoda</taxon>
        <taxon>Incirrata</taxon>
        <taxon>Octopodidae</taxon>
        <taxon>Octopus</taxon>
    </lineage>
</organism>
<name>A0A7E6EVC2_9MOLL</name>
<dbReference type="AlphaFoldDB" id="A0A7E6EVC2"/>
<evidence type="ECO:0000313" key="2">
    <source>
        <dbReference type="Proteomes" id="UP000515154"/>
    </source>
</evidence>
<evidence type="ECO:0000313" key="3">
    <source>
        <dbReference type="RefSeq" id="XP_036359561.1"/>
    </source>
</evidence>
<proteinExistence type="predicted"/>
<gene>
    <name evidence="3" type="primary">LOC118763828</name>
</gene>
<protein>
    <submittedName>
        <fullName evidence="3">Uncharacterized protein LOC118763828</fullName>
    </submittedName>
</protein>
<evidence type="ECO:0000256" key="1">
    <source>
        <dbReference type="SAM" id="SignalP"/>
    </source>
</evidence>
<sequence>MNSLNSLAKILIPIIAIPTVFGELDVASECNGCYMTGICICNGSSGILRTMYECMEVECLHNDIKIHKSYCKDNKGNCMEKDEKRIGVYNNRCVTFTCKFLMEIPRIDVHYNLVCMLEHVYAGWQKLNMDHLKQC</sequence>
<reference evidence="3" key="1">
    <citation type="submission" date="2025-08" db="UniProtKB">
        <authorList>
            <consortium name="RefSeq"/>
        </authorList>
    </citation>
    <scope>IDENTIFICATION</scope>
</reference>
<dbReference type="RefSeq" id="XP_036359561.1">
    <property type="nucleotide sequence ID" value="XM_036503668.1"/>
</dbReference>